<feature type="compositionally biased region" description="Polar residues" evidence="1">
    <location>
        <begin position="2222"/>
        <end position="2231"/>
    </location>
</feature>
<feature type="compositionally biased region" description="Polar residues" evidence="1">
    <location>
        <begin position="271"/>
        <end position="289"/>
    </location>
</feature>
<feature type="region of interest" description="Disordered" evidence="1">
    <location>
        <begin position="174"/>
        <end position="209"/>
    </location>
</feature>
<feature type="region of interest" description="Disordered" evidence="1">
    <location>
        <begin position="689"/>
        <end position="712"/>
    </location>
</feature>
<feature type="region of interest" description="Disordered" evidence="1">
    <location>
        <begin position="2123"/>
        <end position="2161"/>
    </location>
</feature>
<feature type="region of interest" description="Disordered" evidence="1">
    <location>
        <begin position="356"/>
        <end position="398"/>
    </location>
</feature>
<dbReference type="PANTHER" id="PTHR33737">
    <property type="entry name" value="OS05G0121800 PROTEIN"/>
    <property type="match status" value="1"/>
</dbReference>
<dbReference type="PANTHER" id="PTHR33737:SF19">
    <property type="entry name" value="BNAA10G12980D PROTEIN"/>
    <property type="match status" value="1"/>
</dbReference>
<dbReference type="GO" id="GO:0008017">
    <property type="term" value="F:microtubule binding"/>
    <property type="evidence" value="ECO:0007669"/>
    <property type="project" value="InterPro"/>
</dbReference>
<dbReference type="InterPro" id="IPR045882">
    <property type="entry name" value="GPT1/2"/>
</dbReference>
<evidence type="ECO:0000313" key="2">
    <source>
        <dbReference type="EMBL" id="TQD71659.1"/>
    </source>
</evidence>
<dbReference type="STRING" id="106549.A0A540KBR9"/>
<evidence type="ECO:0000256" key="1">
    <source>
        <dbReference type="SAM" id="MobiDB-lite"/>
    </source>
</evidence>
<accession>A0A540KBR9</accession>
<feature type="compositionally biased region" description="Basic and acidic residues" evidence="1">
    <location>
        <begin position="2123"/>
        <end position="2152"/>
    </location>
</feature>
<feature type="compositionally biased region" description="Basic and acidic residues" evidence="1">
    <location>
        <begin position="695"/>
        <end position="708"/>
    </location>
</feature>
<comment type="caution">
    <text evidence="2">The sequence shown here is derived from an EMBL/GenBank/DDBJ whole genome shotgun (WGS) entry which is preliminary data.</text>
</comment>
<proteinExistence type="predicted"/>
<name>A0A540KBR9_MALBA</name>
<feature type="region of interest" description="Disordered" evidence="1">
    <location>
        <begin position="1035"/>
        <end position="1077"/>
    </location>
</feature>
<organism evidence="2 3">
    <name type="scientific">Malus baccata</name>
    <name type="common">Siberian crab apple</name>
    <name type="synonym">Pyrus baccata</name>
    <dbReference type="NCBI Taxonomy" id="106549"/>
    <lineage>
        <taxon>Eukaryota</taxon>
        <taxon>Viridiplantae</taxon>
        <taxon>Streptophyta</taxon>
        <taxon>Embryophyta</taxon>
        <taxon>Tracheophyta</taxon>
        <taxon>Spermatophyta</taxon>
        <taxon>Magnoliopsida</taxon>
        <taxon>eudicotyledons</taxon>
        <taxon>Gunneridae</taxon>
        <taxon>Pentapetalae</taxon>
        <taxon>rosids</taxon>
        <taxon>fabids</taxon>
        <taxon>Rosales</taxon>
        <taxon>Rosaceae</taxon>
        <taxon>Amygdaloideae</taxon>
        <taxon>Maleae</taxon>
        <taxon>Malus</taxon>
    </lineage>
</organism>
<keyword evidence="3" id="KW-1185">Reference proteome</keyword>
<sequence>MESDVPLIEIAGEDDSLLQLTHGDAVSSSSTSKISKDDAFFFCSPLQTRRSKPLEGVVVSENSKKPSSTLCRENANANKENTVANKLEEQKLSLLPQQMKRKKKGGGYNLRKSLAWDRAFFTDEGVLNSEELSMISGKANSNGLLSVIEEDTNSITDSADLHVIEENLFKVLPESPSNKKDRTVGGSPLPRHDSSAKDKVAPGSTVSSQISYRMAKPANVNTMKSPIKEPKVSKIPVPRPDSCLLSRTSKNVTVGANDLKRNQIAHPAVKLNNTKSGPNNAEATPNGNILTSKSSVRQARRNVASLVKGSPTKISCPPTFEANKGLEGISKQAVPSNGHAAYGLGDRSRKTAVPHMIPKQALPSTAHASRGRNDRSRKPAVPEVNSKQALPSTKHASYCCDDRSRKTVVALPLSGVVHPRPPTSKPSGLRMPSPSLGFFHQPKPSSLPSPLKTSSQSCVIPSLRQAGPVDPIHEFQLPSSVGEKQNVTMDGTITGYNDVTIAGKNDVHCSSLDCSVLSIVNPATKKIVESFSLVTDMQKADLKVRSSSSNCDMTDTKQKFDRIPVHEDQISMGQAEPYITEKVVHMEEVEFQRNEDKLLSQRGTCEQLDEDDNSMNVAFVLPPKIKDTDKSQVTSHLSSTVKFPGVFGRVITDHQLLEDKPIVSPQKNCCVFSKSKSEDACSVNSTSVSYVDQSSGDRDNKLHGEQGDLSKPLTCEGDQMVWENSGSFTKECQTSEEMQTNSCVKVADVSPKVQNSSATDSDALCDSGFGDRSNNGGTFDKMSENPQEEDAQMLTLSGRLTDEMDDADRRTSASDNCQLVKTDCGNKKPEQLDLSNSCYTGEQVFQENILRLDDCVLDRFSTIPEESWQKIALQCVDLKETHRTGACRNESEVSKTPSLMPPAMPDCRSNGAATVESQDNFASVLEDKAMVESYNLDSRNDSQLNCQDCCLELESVDEVQAIGEVTAMDASFLKSGDFTSQLNLKVLFQDTSVEPNNLMGDKINFSGEEINVMSASCLNAEDRILNQSPEVHVSSLEGRESFEEPLTDNTGNCADISSKVNDLGGSGSQSPHGLSKHKILDEENKQVDEGSDIIKELALGDLREHTSVSNYACSAVVNNVYEELAGCPELHHPNIDVIRVSQDINPGSCLNGTLLANNSSCKDFVETVHEVVFNDYNACGSETKSSKVGTAMHDCTPDLEEKADYLRMEVAEGFSHDYKLSNQAASLEADSCATTTTGETSVSTLALNAWGGELCSSVISDRTSSSGSILQDNEVNALKGNLAEESEIDFNNHTFNSELQHELEDSLHPAEDKEATNELKKPGSDRKPEGLVIKPPSDAVPFSDEWLAALEAAGEHDSSYLIPIVSAGNFDKEKWRCTKFTPQQIPPVHEDQISMGQAEPYITEKVVHMEEVEFQRNEDKLLSQRGTCEQLDEDDNSMNVAFVLPPKIKDTDKSQVTSHLSSTVKFPGVFGRVITDHQLLEDKPIVSPQKNCCVFSKSKSEDACSVNSTSVSYVDQSSGDRDNKLHGEQGDLSKPLTCEGDQMVWKNSGSFTKECQTSEEMQTYSCVKVADVSPKVQNSSATDSDALCDSGFGDRSNNGGTFDKMSENPQEEDAQMLTLSGRLTDEMDDADRRTSASDNCQLVKTDCGNKKPEQLDLSNSCYTGEQVFQENILRLDDCVLDRFSTIPEESWQKIALQCVDLKETHRTGACRNESEVSKTPSLMPPAMPDCRSNGAATVESQDNFASVLEDKAMVESYNLDSRNDSQLNCQDCCLELESVDEVQAIGEVTAMDANFLKSGDFTSQLNLKVLFQDTSVEPNNLMGDKINFSGEEINVMSASCLNAEDRILNQSPEDHVSSLEGRESFEEPLTDNTGNCADISSKVNDLGGSGSQSPHGLSKHKILDEENKQVDEGSDIIKELALGDLREHTSVSNYACSAVVNNVYEELAGCPELHHPNIDVIRVSQDINPGSCLNGTLLANNSSCKDFVETVHEVVFNDYNACGSETKSSKVGTAMHDCTPDLEEKADYLQMEVAEGFSHDYKLSNQAASLEADSCATTTTGETSVSTLALNAWGGELCSSVISDRTSSSGSILQDNEVNALKGNLAEESEIDFNNHTFNSELQHELEDSLHPAEDKEATNELKKPGSDRKPEGLVIKPPSDAVPFSDEWLAALEAAGEEILTKKSGAVQNSPPNKSQPQLGPWSPVKRKANQVIGPFDCTKHTNNVPSTSQ</sequence>
<feature type="compositionally biased region" description="Basic and acidic residues" evidence="1">
    <location>
        <begin position="190"/>
        <end position="200"/>
    </location>
</feature>
<gene>
    <name evidence="2" type="ORF">C1H46_042803</name>
</gene>
<feature type="region of interest" description="Disordered" evidence="1">
    <location>
        <begin position="1300"/>
        <end position="1334"/>
    </location>
</feature>
<feature type="compositionally biased region" description="Polar residues" evidence="1">
    <location>
        <begin position="385"/>
        <end position="395"/>
    </location>
</feature>
<dbReference type="EMBL" id="VIEB01001514">
    <property type="protein sequence ID" value="TQD71659.1"/>
    <property type="molecule type" value="Genomic_DNA"/>
</dbReference>
<feature type="region of interest" description="Disordered" evidence="1">
    <location>
        <begin position="270"/>
        <end position="289"/>
    </location>
</feature>
<feature type="compositionally biased region" description="Basic and acidic residues" evidence="1">
    <location>
        <begin position="1300"/>
        <end position="1329"/>
    </location>
</feature>
<dbReference type="Proteomes" id="UP000315295">
    <property type="component" value="Unassembled WGS sequence"/>
</dbReference>
<evidence type="ECO:0000313" key="3">
    <source>
        <dbReference type="Proteomes" id="UP000315295"/>
    </source>
</evidence>
<feature type="region of interest" description="Disordered" evidence="1">
    <location>
        <begin position="755"/>
        <end position="787"/>
    </location>
</feature>
<feature type="region of interest" description="Disordered" evidence="1">
    <location>
        <begin position="2183"/>
        <end position="2231"/>
    </location>
</feature>
<protein>
    <submittedName>
        <fullName evidence="2">Uncharacterized protein</fullName>
    </submittedName>
</protein>
<feature type="compositionally biased region" description="Polar residues" evidence="1">
    <location>
        <begin position="2187"/>
        <end position="2199"/>
    </location>
</feature>
<reference evidence="2 3" key="1">
    <citation type="journal article" date="2019" name="G3 (Bethesda)">
        <title>Sequencing of a Wild Apple (Malus baccata) Genome Unravels the Differences Between Cultivated and Wild Apple Species Regarding Disease Resistance and Cold Tolerance.</title>
        <authorList>
            <person name="Chen X."/>
        </authorList>
    </citation>
    <scope>NUCLEOTIDE SEQUENCE [LARGE SCALE GENOMIC DNA]</scope>
    <source>
        <strain evidence="3">cv. Shandingzi</strain>
        <tissue evidence="2">Leaves</tissue>
    </source>
</reference>